<name>A0A1B3ZEN0_9SPHN</name>
<dbReference type="InterPro" id="IPR009100">
    <property type="entry name" value="AcylCoA_DH/oxidase_NM_dom_sf"/>
</dbReference>
<dbReference type="EMBL" id="CP014168">
    <property type="protein sequence ID" value="AOH85880.1"/>
    <property type="molecule type" value="Genomic_DNA"/>
</dbReference>
<evidence type="ECO:0000256" key="1">
    <source>
        <dbReference type="ARBA" id="ARBA00001974"/>
    </source>
</evidence>
<dbReference type="GO" id="GO:0005886">
    <property type="term" value="C:plasma membrane"/>
    <property type="evidence" value="ECO:0007669"/>
    <property type="project" value="TreeGrafter"/>
</dbReference>
<dbReference type="KEGG" id="span:AWL63_19890"/>
<dbReference type="SUPFAM" id="SSF56645">
    <property type="entry name" value="Acyl-CoA dehydrogenase NM domain-like"/>
    <property type="match status" value="1"/>
</dbReference>
<dbReference type="FunFam" id="2.40.110.10:FF:000011">
    <property type="entry name" value="Acyl-CoA dehydrogenase FadE34"/>
    <property type="match status" value="1"/>
</dbReference>
<feature type="domain" description="Acyl-CoA dehydrogenase/oxidase N-terminal" evidence="9">
    <location>
        <begin position="14"/>
        <end position="116"/>
    </location>
</feature>
<dbReference type="InterPro" id="IPR037069">
    <property type="entry name" value="AcylCoA_DH/ox_N_sf"/>
</dbReference>
<dbReference type="InterPro" id="IPR046373">
    <property type="entry name" value="Acyl-CoA_Oxase/DH_mid-dom_sf"/>
</dbReference>
<dbReference type="Proteomes" id="UP000094256">
    <property type="component" value="Chromosome"/>
</dbReference>
<evidence type="ECO:0000256" key="3">
    <source>
        <dbReference type="ARBA" id="ARBA00022630"/>
    </source>
</evidence>
<dbReference type="PANTHER" id="PTHR43292:SF3">
    <property type="entry name" value="ACYL-COA DEHYDROGENASE FADE29"/>
    <property type="match status" value="1"/>
</dbReference>
<protein>
    <recommendedName>
        <fullName evidence="12">Pimeloyl-CoA dehydrogenase large subunit</fullName>
    </recommendedName>
</protein>
<dbReference type="RefSeq" id="WP_069206407.1">
    <property type="nucleotide sequence ID" value="NZ_CP014168.1"/>
</dbReference>
<evidence type="ECO:0000313" key="10">
    <source>
        <dbReference type="EMBL" id="AOH85880.1"/>
    </source>
</evidence>
<keyword evidence="4 6" id="KW-0274">FAD</keyword>
<evidence type="ECO:0000259" key="8">
    <source>
        <dbReference type="Pfam" id="PF02770"/>
    </source>
</evidence>
<evidence type="ECO:0000259" key="7">
    <source>
        <dbReference type="Pfam" id="PF00441"/>
    </source>
</evidence>
<evidence type="ECO:0008006" key="12">
    <source>
        <dbReference type="Google" id="ProtNLM"/>
    </source>
</evidence>
<dbReference type="InterPro" id="IPR009075">
    <property type="entry name" value="AcylCo_DH/oxidase_C"/>
</dbReference>
<keyword evidence="3 6" id="KW-0285">Flavoprotein</keyword>
<gene>
    <name evidence="10" type="ORF">AWL63_19890</name>
</gene>
<organism evidence="10 11">
    <name type="scientific">Sphingomonas panacis</name>
    <dbReference type="NCBI Taxonomy" id="1560345"/>
    <lineage>
        <taxon>Bacteria</taxon>
        <taxon>Pseudomonadati</taxon>
        <taxon>Pseudomonadota</taxon>
        <taxon>Alphaproteobacteria</taxon>
        <taxon>Sphingomonadales</taxon>
        <taxon>Sphingomonadaceae</taxon>
        <taxon>Sphingomonas</taxon>
    </lineage>
</organism>
<dbReference type="InterPro" id="IPR052161">
    <property type="entry name" value="Mycobact_Acyl-CoA_DH"/>
</dbReference>
<evidence type="ECO:0000256" key="6">
    <source>
        <dbReference type="RuleBase" id="RU362125"/>
    </source>
</evidence>
<dbReference type="InterPro" id="IPR013786">
    <property type="entry name" value="AcylCoA_DH/ox_N"/>
</dbReference>
<dbReference type="STRING" id="1560345.AWL63_19890"/>
<dbReference type="AlphaFoldDB" id="A0A1B3ZEN0"/>
<dbReference type="Gene3D" id="2.40.110.10">
    <property type="entry name" value="Butyryl-CoA Dehydrogenase, subunit A, domain 2"/>
    <property type="match status" value="1"/>
</dbReference>
<dbReference type="InterPro" id="IPR036250">
    <property type="entry name" value="AcylCo_DH-like_C"/>
</dbReference>
<dbReference type="InterPro" id="IPR006091">
    <property type="entry name" value="Acyl-CoA_Oxase/DH_mid-dom"/>
</dbReference>
<evidence type="ECO:0000256" key="2">
    <source>
        <dbReference type="ARBA" id="ARBA00009347"/>
    </source>
</evidence>
<reference evidence="10 11" key="1">
    <citation type="submission" date="2016-01" db="EMBL/GenBank/DDBJ databases">
        <title>Complete genome and mega plasmid sequence of Sphingomonas panacis DCY99 elicits systemic resistance in rice to Xanthomonas oryzae.</title>
        <authorList>
            <person name="Kim Y.J."/>
            <person name="Yang D.C."/>
            <person name="Sing P."/>
        </authorList>
    </citation>
    <scope>NUCLEOTIDE SEQUENCE [LARGE SCALE GENOMIC DNA]</scope>
    <source>
        <strain evidence="10 11">DCY99</strain>
    </source>
</reference>
<evidence type="ECO:0000259" key="9">
    <source>
        <dbReference type="Pfam" id="PF02771"/>
    </source>
</evidence>
<dbReference type="Gene3D" id="1.20.140.10">
    <property type="entry name" value="Butyryl-CoA Dehydrogenase, subunit A, domain 3"/>
    <property type="match status" value="1"/>
</dbReference>
<dbReference type="Gene3D" id="1.10.540.10">
    <property type="entry name" value="Acyl-CoA dehydrogenase/oxidase, N-terminal domain"/>
    <property type="match status" value="1"/>
</dbReference>
<keyword evidence="5 6" id="KW-0560">Oxidoreductase</keyword>
<evidence type="ECO:0000256" key="5">
    <source>
        <dbReference type="ARBA" id="ARBA00023002"/>
    </source>
</evidence>
<dbReference type="GO" id="GO:0016627">
    <property type="term" value="F:oxidoreductase activity, acting on the CH-CH group of donors"/>
    <property type="evidence" value="ECO:0007669"/>
    <property type="project" value="InterPro"/>
</dbReference>
<accession>A0A1B3ZEN0</accession>
<proteinExistence type="inferred from homology"/>
<feature type="domain" description="Acyl-CoA oxidase/dehydrogenase middle" evidence="8">
    <location>
        <begin position="124"/>
        <end position="218"/>
    </location>
</feature>
<dbReference type="GO" id="GO:0050660">
    <property type="term" value="F:flavin adenine dinucleotide binding"/>
    <property type="evidence" value="ECO:0007669"/>
    <property type="project" value="InterPro"/>
</dbReference>
<comment type="cofactor">
    <cofactor evidence="1 6">
        <name>FAD</name>
        <dbReference type="ChEBI" id="CHEBI:57692"/>
    </cofactor>
</comment>
<keyword evidence="11" id="KW-1185">Reference proteome</keyword>
<dbReference type="SUPFAM" id="SSF47203">
    <property type="entry name" value="Acyl-CoA dehydrogenase C-terminal domain-like"/>
    <property type="match status" value="1"/>
</dbReference>
<dbReference type="Pfam" id="PF00441">
    <property type="entry name" value="Acyl-CoA_dh_1"/>
    <property type="match status" value="1"/>
</dbReference>
<evidence type="ECO:0000313" key="11">
    <source>
        <dbReference type="Proteomes" id="UP000094256"/>
    </source>
</evidence>
<dbReference type="Pfam" id="PF02770">
    <property type="entry name" value="Acyl-CoA_dh_M"/>
    <property type="match status" value="1"/>
</dbReference>
<evidence type="ECO:0000256" key="4">
    <source>
        <dbReference type="ARBA" id="ARBA00022827"/>
    </source>
</evidence>
<sequence>MNLSLSPADVAFRESIRTEIAALVPADIKARVDNLQHLRKEDFLRWQAILDERGWAAPAWPAEYGGPGWSPMQRVIFEEACFLAGAPRQIPHVNMIGPVLQTFGTPEQKRRYLPDIPTLRDWWCQGYSEPSSGSDLASLRTRAVRQGDHYVVNGQKIWTTWAHWANYMFCLVRTSDQGRPQEGITFLLMEMDTPGITVRPIHSLDGAHDVNEVFLEDVVVPVENVVLAENQGWTVAKFLLNAERTEIAGLGQAKRLLQFATRLAERLAAEGVAASRRNVFENTLTRIRIDLKAHEWTLMRVIAATENDPRAPSASVLKLCGTDLLERLSTLLMDMGGPAGLAYDPSSRGGETDETPPYGHVLNGTAATYLEFRKSGLVGGTTEIQKNLIYRETVGQWGTR</sequence>
<dbReference type="PANTHER" id="PTHR43292">
    <property type="entry name" value="ACYL-COA DEHYDROGENASE"/>
    <property type="match status" value="1"/>
</dbReference>
<dbReference type="OrthoDB" id="9780544at2"/>
<feature type="domain" description="Acyl-CoA dehydrogenase/oxidase C-terminal" evidence="7">
    <location>
        <begin position="230"/>
        <end position="392"/>
    </location>
</feature>
<comment type="similarity">
    <text evidence="2 6">Belongs to the acyl-CoA dehydrogenase family.</text>
</comment>
<dbReference type="Pfam" id="PF02771">
    <property type="entry name" value="Acyl-CoA_dh_N"/>
    <property type="match status" value="1"/>
</dbReference>